<dbReference type="Pfam" id="PF05996">
    <property type="entry name" value="Fe_bilin_red"/>
    <property type="match status" value="1"/>
</dbReference>
<keyword evidence="2" id="KW-0560">Oxidoreductase</keyword>
<comment type="similarity">
    <text evidence="1">Belongs to the HY2 family.</text>
</comment>
<dbReference type="PANTHER" id="PTHR34557">
    <property type="entry name" value="PHYTOCHROMOBILIN:FERREDOXIN OXIDOREDUCTASE, CHLOROPLASTIC"/>
    <property type="match status" value="1"/>
</dbReference>
<dbReference type="GO" id="GO:0010024">
    <property type="term" value="P:phytochromobilin biosynthetic process"/>
    <property type="evidence" value="ECO:0007669"/>
    <property type="project" value="InterPro"/>
</dbReference>
<accession>Q7XY33</accession>
<dbReference type="GO" id="GO:0050897">
    <property type="term" value="F:cobalt ion binding"/>
    <property type="evidence" value="ECO:0007669"/>
    <property type="project" value="InterPro"/>
</dbReference>
<feature type="non-terminal residue" evidence="3">
    <location>
        <position position="1"/>
    </location>
</feature>
<evidence type="ECO:0000256" key="2">
    <source>
        <dbReference type="ARBA" id="ARBA00023002"/>
    </source>
</evidence>
<evidence type="ECO:0000256" key="1">
    <source>
        <dbReference type="ARBA" id="ARBA00006908"/>
    </source>
</evidence>
<protein>
    <submittedName>
        <fullName evidence="3">Ferredoxin oxidoreductase</fullName>
    </submittedName>
</protein>
<dbReference type="EMBL" id="AF542035">
    <property type="protein sequence ID" value="AAP80845.1"/>
    <property type="molecule type" value="mRNA"/>
</dbReference>
<evidence type="ECO:0000313" key="3">
    <source>
        <dbReference type="EMBL" id="AAP80845.1"/>
    </source>
</evidence>
<dbReference type="InterPro" id="IPR009249">
    <property type="entry name" value="Ferredoxin-dep_bilin_Rdtase"/>
</dbReference>
<proteinExistence type="evidence at transcript level"/>
<dbReference type="AlphaFoldDB" id="Q7XY33"/>
<dbReference type="PANTHER" id="PTHR34557:SF1">
    <property type="entry name" value="PHYTOCHROMOBILIN:FERREDOXIN OXIDOREDUCTASE, CHLOROPLASTIC"/>
    <property type="match status" value="1"/>
</dbReference>
<feature type="non-terminal residue" evidence="3">
    <location>
        <position position="267"/>
    </location>
</feature>
<name>Q7XY33_GRIJA</name>
<dbReference type="Gene3D" id="3.40.1500.20">
    <property type="match status" value="1"/>
</dbReference>
<dbReference type="GO" id="GO:0016636">
    <property type="term" value="F:oxidoreductase activity, acting on the CH-CH group of donors, iron-sulfur protein as acceptor"/>
    <property type="evidence" value="ECO:0007669"/>
    <property type="project" value="InterPro"/>
</dbReference>
<organism evidence="3">
    <name type="scientific">Griffithsia japonica</name>
    <name type="common">Red alga</name>
    <dbReference type="NCBI Taxonomy" id="83288"/>
    <lineage>
        <taxon>Eukaryota</taxon>
        <taxon>Rhodophyta</taxon>
        <taxon>Florideophyceae</taxon>
        <taxon>Rhodymeniophycidae</taxon>
        <taxon>Ceramiales</taxon>
        <taxon>Ceramiaceae</taxon>
        <taxon>Griffithsia</taxon>
    </lineage>
</organism>
<reference evidence="3" key="1">
    <citation type="submission" date="2002-08" db="EMBL/GenBank/DDBJ databases">
        <authorList>
            <person name="Liu C."/>
            <person name="Lee Y."/>
            <person name="Lee H."/>
        </authorList>
    </citation>
    <scope>NUCLEOTIDE SEQUENCE</scope>
</reference>
<sequence length="267" mass="30538">HEAPTMSFLTFASPVMLHVAHPIKSIIPAINPATPRATAAEKSAPAKQVTSSDRLAQLPWTSTIAADDCPLFFMPFVTHQLDGLQTLSGLEDIPFEEKFSYQQSKKPSARIESWLFKSDIFRKIRLTYIDAGWKAQVFNSVWYPSPEYDLPVLGIDFLSFGKKKVLCVMDFQPLMQEESYLNKYCAPMEDVRNKYDGLSGKMSKRFYDEALFFSQQLIFAKFDNQEPIESQLLPAFKDYVNHYKQMITAATPDSSEDNVKRVLELHR</sequence>